<dbReference type="Proteomes" id="UP000582213">
    <property type="component" value="Unassembled WGS sequence"/>
</dbReference>
<protein>
    <submittedName>
        <fullName evidence="1">Uncharacterized protein</fullName>
    </submittedName>
</protein>
<proteinExistence type="predicted"/>
<dbReference type="EMBL" id="JACHFY010000050">
    <property type="protein sequence ID" value="MBB5255190.1"/>
    <property type="molecule type" value="Genomic_DNA"/>
</dbReference>
<gene>
    <name evidence="1" type="ORF">HNQ62_002965</name>
</gene>
<name>A0A7J9RYK4_SULOH</name>
<sequence length="44" mass="5093">MMEVGFEIELEQIVESIINNDEEIIMKYIIVMSGESKTVIPIYT</sequence>
<evidence type="ECO:0000313" key="2">
    <source>
        <dbReference type="Proteomes" id="UP000582213"/>
    </source>
</evidence>
<evidence type="ECO:0000313" key="1">
    <source>
        <dbReference type="EMBL" id="MBB5255190.1"/>
    </source>
</evidence>
<reference evidence="1 2" key="1">
    <citation type="submission" date="2020-08" db="EMBL/GenBank/DDBJ databases">
        <title>Genomic Encyclopedia of Type Strains, Phase IV (KMG-IV): sequencing the most valuable type-strain genomes for metagenomic binning, comparative biology and taxonomic classification.</title>
        <authorList>
            <person name="Goeker M."/>
        </authorList>
    </citation>
    <scope>NUCLEOTIDE SEQUENCE [LARGE SCALE GENOMIC DNA]</scope>
    <source>
        <strain evidence="1 2">DSM 12421</strain>
    </source>
</reference>
<accession>A0A7J9RYK4</accession>
<organism evidence="1 2">
    <name type="scientific">Sulfurisphaera ohwakuensis</name>
    <dbReference type="NCBI Taxonomy" id="69656"/>
    <lineage>
        <taxon>Archaea</taxon>
        <taxon>Thermoproteota</taxon>
        <taxon>Thermoprotei</taxon>
        <taxon>Sulfolobales</taxon>
        <taxon>Sulfolobaceae</taxon>
        <taxon>Sulfurisphaera</taxon>
    </lineage>
</organism>
<dbReference type="AlphaFoldDB" id="A0A7J9RYK4"/>
<comment type="caution">
    <text evidence="1">The sequence shown here is derived from an EMBL/GenBank/DDBJ whole genome shotgun (WGS) entry which is preliminary data.</text>
</comment>